<organism evidence="1 2">
    <name type="scientific">Pedobacter cryoconitis</name>
    <dbReference type="NCBI Taxonomy" id="188932"/>
    <lineage>
        <taxon>Bacteria</taxon>
        <taxon>Pseudomonadati</taxon>
        <taxon>Bacteroidota</taxon>
        <taxon>Sphingobacteriia</taxon>
        <taxon>Sphingobacteriales</taxon>
        <taxon>Sphingobacteriaceae</taxon>
        <taxon>Pedobacter</taxon>
    </lineage>
</organism>
<evidence type="ECO:0000313" key="1">
    <source>
        <dbReference type="EMBL" id="AMQ01861.1"/>
    </source>
</evidence>
<dbReference type="NCBIfam" id="NF047389">
    <property type="entry name" value="ATPase_Sll1717"/>
    <property type="match status" value="1"/>
</dbReference>
<sequence length="501" mass="59046">MGIFEKNKSLPSNDTKGFYFGSPEAEGENINGYKLIDYFEDYLDILDNLQRGKFIFSGRKGVGKSAIAKFIKDKSDLTNDSFATILRISDFDIQKSIQHTLDEKRNEMLLFEWLILINIVKLIVKNHHSQYTMAYSKLQKFLENNSGIIDVDKFQIDEGFKKSGGEVSFGVLTHAFGGVFKKYFDVKVTKAPFFKIIDPLKDIVKLILDYPVNRELEFWLLFDDLDINYDIKNDYDNQKIIELLRLAKYYNNNIFLNNKAKILVFIRDDIRGNLISKFPDSAKIFASYEIVINWYNHYASSLDENNNPLKKLVNKRIEINFKNHNIKFSNDPWNSLFKNDNVLKSSFKSVLDFTFYRPRDVITFLSVLSNEKYPFPISSINLKRILEKYININLAEIKSELSLHFNEREKDIIFRLLFPFIIENQGLKYDLILMKISELNFDMEPNKVVDILLSYSLIVYQNRNGDLYFNYREDTELERMDKDDLSLTLPKCIYHHYRRIN</sequence>
<dbReference type="EMBL" id="CP014504">
    <property type="protein sequence ID" value="AMQ01861.1"/>
    <property type="molecule type" value="Genomic_DNA"/>
</dbReference>
<name>A0A127VL03_9SPHI</name>
<dbReference type="KEGG" id="pcm:AY601_5048"/>
<gene>
    <name evidence="1" type="ORF">AY601_5048</name>
</gene>
<evidence type="ECO:0000313" key="2">
    <source>
        <dbReference type="Proteomes" id="UP000071561"/>
    </source>
</evidence>
<dbReference type="RefSeq" id="WP_068406834.1">
    <property type="nucleotide sequence ID" value="NZ_CP014504.1"/>
</dbReference>
<reference evidence="1 2" key="1">
    <citation type="submission" date="2016-03" db="EMBL/GenBank/DDBJ databases">
        <title>Complete genome sequence of Pedobacter cryoconitis PAMC 27485.</title>
        <authorList>
            <person name="Lee J."/>
            <person name="Kim O.-S."/>
        </authorList>
    </citation>
    <scope>NUCLEOTIDE SEQUENCE [LARGE SCALE GENOMIC DNA]</scope>
    <source>
        <strain evidence="1 2">PAMC 27485</strain>
    </source>
</reference>
<dbReference type="Proteomes" id="UP000071561">
    <property type="component" value="Chromosome"/>
</dbReference>
<accession>A0A127VL03</accession>
<dbReference type="InterPro" id="IPR059206">
    <property type="entry name" value="Sll1717-like"/>
</dbReference>
<protein>
    <recommendedName>
        <fullName evidence="3">ATPase</fullName>
    </recommendedName>
</protein>
<proteinExistence type="predicted"/>
<keyword evidence="2" id="KW-1185">Reference proteome</keyword>
<dbReference type="PATRIC" id="fig|188932.3.peg.5237"/>
<dbReference type="OrthoDB" id="100386at2"/>
<evidence type="ECO:0008006" key="3">
    <source>
        <dbReference type="Google" id="ProtNLM"/>
    </source>
</evidence>
<dbReference type="AlphaFoldDB" id="A0A127VL03"/>